<dbReference type="STRING" id="28092.WM40_17290"/>
<keyword evidence="3" id="KW-1185">Reference proteome</keyword>
<evidence type="ECO:0000256" key="1">
    <source>
        <dbReference type="SAM" id="MobiDB-lite"/>
    </source>
</evidence>
<accession>A0A0F5JX06</accession>
<evidence type="ECO:0000313" key="2">
    <source>
        <dbReference type="EMBL" id="KKB62396.1"/>
    </source>
</evidence>
<reference evidence="2 3" key="1">
    <citation type="submission" date="2015-03" db="EMBL/GenBank/DDBJ databases">
        <title>Draft Genome Sequence of Burkholderia andropogonis type strain ICMP2807, isolated from Sorghum bicolor.</title>
        <authorList>
            <person name="Lopes-Santos L."/>
            <person name="Castro D.B."/>
            <person name="Ottoboni L.M."/>
            <person name="Park D."/>
            <person name="Weirc B.S."/>
            <person name="Destefano S.A."/>
        </authorList>
    </citation>
    <scope>NUCLEOTIDE SEQUENCE [LARGE SCALE GENOMIC DNA]</scope>
    <source>
        <strain evidence="2 3">ICMP2807</strain>
    </source>
</reference>
<organism evidence="2 3">
    <name type="scientific">Robbsia andropogonis</name>
    <dbReference type="NCBI Taxonomy" id="28092"/>
    <lineage>
        <taxon>Bacteria</taxon>
        <taxon>Pseudomonadati</taxon>
        <taxon>Pseudomonadota</taxon>
        <taxon>Betaproteobacteria</taxon>
        <taxon>Burkholderiales</taxon>
        <taxon>Burkholderiaceae</taxon>
        <taxon>Robbsia</taxon>
    </lineage>
</organism>
<protein>
    <submittedName>
        <fullName evidence="2">Uncharacterized protein</fullName>
    </submittedName>
</protein>
<proteinExistence type="predicted"/>
<dbReference type="PATRIC" id="fig|28092.6.peg.4070"/>
<dbReference type="EMBL" id="LAQU01000020">
    <property type="protein sequence ID" value="KKB62396.1"/>
    <property type="molecule type" value="Genomic_DNA"/>
</dbReference>
<evidence type="ECO:0000313" key="3">
    <source>
        <dbReference type="Proteomes" id="UP000033618"/>
    </source>
</evidence>
<feature type="region of interest" description="Disordered" evidence="1">
    <location>
        <begin position="1"/>
        <end position="21"/>
    </location>
</feature>
<sequence>MHGKDLARSEQTQSKKFSYPSLPEVANAQGVSRFLADSTATADIHGTPSIGDVISTHQAGRIGTVTRVYGDKSVSVRWHDKPSVADDLGHERIPRRSFSIFETSDIRSICIKAIRDAALARTDHELLDVAGDALMRIARLQAADSSAEREIAFCGVSRSEVRHG</sequence>
<comment type="caution">
    <text evidence="2">The sequence shown here is derived from an EMBL/GenBank/DDBJ whole genome shotgun (WGS) entry which is preliminary data.</text>
</comment>
<dbReference type="Proteomes" id="UP000033618">
    <property type="component" value="Unassembled WGS sequence"/>
</dbReference>
<dbReference type="AlphaFoldDB" id="A0A0F5JX06"/>
<dbReference type="RefSeq" id="WP_046153486.1">
    <property type="nucleotide sequence ID" value="NZ_CADFGU010000013.1"/>
</dbReference>
<name>A0A0F5JX06_9BURK</name>
<gene>
    <name evidence="2" type="ORF">WM40_17290</name>
</gene>